<dbReference type="EMBL" id="FQZV01000033">
    <property type="protein sequence ID" value="SHJ64717.1"/>
    <property type="molecule type" value="Genomic_DNA"/>
</dbReference>
<evidence type="ECO:0000256" key="2">
    <source>
        <dbReference type="SAM" id="Phobius"/>
    </source>
</evidence>
<feature type="compositionally biased region" description="Basic and acidic residues" evidence="1">
    <location>
        <begin position="223"/>
        <end position="240"/>
    </location>
</feature>
<dbReference type="STRING" id="1121919.SAMN02745975_02551"/>
<feature type="transmembrane region" description="Helical" evidence="2">
    <location>
        <begin position="177"/>
        <end position="196"/>
    </location>
</feature>
<proteinExistence type="predicted"/>
<accession>A0A1M6L0M0</accession>
<feature type="region of interest" description="Disordered" evidence="1">
    <location>
        <begin position="223"/>
        <end position="264"/>
    </location>
</feature>
<gene>
    <name evidence="4" type="ORF">SAMN02745975_02551</name>
</gene>
<dbReference type="OrthoDB" id="9806054at2"/>
<protein>
    <recommendedName>
        <fullName evidence="3">TPM domain-containing protein</fullName>
    </recommendedName>
</protein>
<feature type="domain" description="TPM" evidence="3">
    <location>
        <begin position="36"/>
        <end position="155"/>
    </location>
</feature>
<keyword evidence="2" id="KW-0472">Membrane</keyword>
<keyword evidence="2" id="KW-0812">Transmembrane</keyword>
<evidence type="ECO:0000313" key="4">
    <source>
        <dbReference type="EMBL" id="SHJ64717.1"/>
    </source>
</evidence>
<reference evidence="5" key="1">
    <citation type="submission" date="2016-11" db="EMBL/GenBank/DDBJ databases">
        <authorList>
            <person name="Varghese N."/>
            <person name="Submissions S."/>
        </authorList>
    </citation>
    <scope>NUCLEOTIDE SEQUENCE [LARGE SCALE GENOMIC DNA]</scope>
    <source>
        <strain evidence="5">DSM 17957</strain>
    </source>
</reference>
<sequence>MQFSLYLRRLSIIMLIMFIILSISPVMAAETANQKVYDFAGLLTAKEIAELESLSSEYSQKRQVDIIILTTRDTQGRDVVRYMEDFYDENGLGYDKPHGNTAILTIDMEHREVYVAGFYKGKQYLDDSRCDLIRRKITPDLSAGNYYEAFRSYIELSYRYMGIRPGVNPENILLKTWFQILAAVIVASVSVMVMAYHSGGRTTAGAGTYLDVNTSRITSQKDTYIRTDVTKRKKPSDKNKSGGGSIGGGVSSAGHSHSGSRGSF</sequence>
<dbReference type="RefSeq" id="WP_110941653.1">
    <property type="nucleotide sequence ID" value="NZ_FQZV01000033.1"/>
</dbReference>
<keyword evidence="5" id="KW-1185">Reference proteome</keyword>
<keyword evidence="2" id="KW-1133">Transmembrane helix</keyword>
<dbReference type="Proteomes" id="UP000184536">
    <property type="component" value="Unassembled WGS sequence"/>
</dbReference>
<name>A0A1M6L0M0_9FIRM</name>
<evidence type="ECO:0000259" key="3">
    <source>
        <dbReference type="Pfam" id="PF04536"/>
    </source>
</evidence>
<evidence type="ECO:0000313" key="5">
    <source>
        <dbReference type="Proteomes" id="UP000184536"/>
    </source>
</evidence>
<dbReference type="AlphaFoldDB" id="A0A1M6L0M0"/>
<dbReference type="Pfam" id="PF04536">
    <property type="entry name" value="TPM_phosphatase"/>
    <property type="match status" value="1"/>
</dbReference>
<dbReference type="InterPro" id="IPR007621">
    <property type="entry name" value="TPM_dom"/>
</dbReference>
<evidence type="ECO:0000256" key="1">
    <source>
        <dbReference type="SAM" id="MobiDB-lite"/>
    </source>
</evidence>
<organism evidence="4 5">
    <name type="scientific">Geosporobacter subterraneus DSM 17957</name>
    <dbReference type="NCBI Taxonomy" id="1121919"/>
    <lineage>
        <taxon>Bacteria</taxon>
        <taxon>Bacillati</taxon>
        <taxon>Bacillota</taxon>
        <taxon>Clostridia</taxon>
        <taxon>Peptostreptococcales</taxon>
        <taxon>Thermotaleaceae</taxon>
        <taxon>Geosporobacter</taxon>
    </lineage>
</organism>
<feature type="compositionally biased region" description="Low complexity" evidence="1">
    <location>
        <begin position="252"/>
        <end position="264"/>
    </location>
</feature>
<dbReference type="Gene3D" id="3.10.310.50">
    <property type="match status" value="1"/>
</dbReference>
<feature type="compositionally biased region" description="Gly residues" evidence="1">
    <location>
        <begin position="241"/>
        <end position="251"/>
    </location>
</feature>